<dbReference type="EMBL" id="LTAO01000004">
    <property type="protein sequence ID" value="KYG33868.1"/>
    <property type="molecule type" value="Genomic_DNA"/>
</dbReference>
<comment type="caution">
    <text evidence="4">The sequence shown here is derived from an EMBL/GenBank/DDBJ whole genome shotgun (WGS) entry which is preliminary data.</text>
</comment>
<feature type="domain" description="Sulfatase N-terminal" evidence="3">
    <location>
        <begin position="6"/>
        <end position="372"/>
    </location>
</feature>
<dbReference type="PANTHER" id="PTHR45953">
    <property type="entry name" value="IDURONATE 2-SULFATASE"/>
    <property type="match status" value="1"/>
</dbReference>
<dbReference type="Pfam" id="PF00884">
    <property type="entry name" value="Sulfatase"/>
    <property type="match status" value="1"/>
</dbReference>
<reference evidence="4" key="1">
    <citation type="submission" date="2016-02" db="EMBL/GenBank/DDBJ databases">
        <title>Genome sequence of Bacillus trypoxylicola KCTC 13244(T).</title>
        <authorList>
            <person name="Jeong H."/>
            <person name="Park S.-H."/>
            <person name="Choi S.-K."/>
        </authorList>
    </citation>
    <scope>NUCLEOTIDE SEQUENCE [LARGE SCALE GENOMIC DNA]</scope>
    <source>
        <strain evidence="4">KCTC 13244</strain>
    </source>
</reference>
<keyword evidence="5" id="KW-1185">Reference proteome</keyword>
<dbReference type="GO" id="GO:0005737">
    <property type="term" value="C:cytoplasm"/>
    <property type="evidence" value="ECO:0007669"/>
    <property type="project" value="TreeGrafter"/>
</dbReference>
<evidence type="ECO:0000313" key="5">
    <source>
        <dbReference type="Proteomes" id="UP000075806"/>
    </source>
</evidence>
<dbReference type="STRING" id="519424.AZF04_15240"/>
<dbReference type="OrthoDB" id="9762324at2"/>
<proteinExistence type="predicted"/>
<dbReference type="GO" id="GO:0046872">
    <property type="term" value="F:metal ion binding"/>
    <property type="evidence" value="ECO:0007669"/>
    <property type="project" value="UniProtKB-KW"/>
</dbReference>
<dbReference type="GO" id="GO:0008484">
    <property type="term" value="F:sulfuric ester hydrolase activity"/>
    <property type="evidence" value="ECO:0007669"/>
    <property type="project" value="TreeGrafter"/>
</dbReference>
<evidence type="ECO:0000256" key="2">
    <source>
        <dbReference type="ARBA" id="ARBA00022801"/>
    </source>
</evidence>
<dbReference type="Proteomes" id="UP000075806">
    <property type="component" value="Unassembled WGS sequence"/>
</dbReference>
<protein>
    <recommendedName>
        <fullName evidence="3">Sulfatase N-terminal domain-containing protein</fullName>
    </recommendedName>
</protein>
<evidence type="ECO:0000313" key="4">
    <source>
        <dbReference type="EMBL" id="KYG33868.1"/>
    </source>
</evidence>
<name>A0A162EW09_9BACI</name>
<keyword evidence="1" id="KW-0479">Metal-binding</keyword>
<dbReference type="InterPro" id="IPR017850">
    <property type="entry name" value="Alkaline_phosphatase_core_sf"/>
</dbReference>
<dbReference type="SUPFAM" id="SSF53649">
    <property type="entry name" value="Alkaline phosphatase-like"/>
    <property type="match status" value="1"/>
</dbReference>
<sequence length="460" mass="53852">MINKQPNILFIMLDQWRFDWFGIHDEKIYTPNINRLAHNGTFFKEVISNSPTCVPSRASISSGLYPFRLGILNNDHHFPLEQPTFYQQLRKNGYQVGGFGKFDFQKPSLDFKNGQMPLNYHLGYTHPFEVEGKMSSAKNRTGQLMQSENEALIGPYQAWLKKQGLLQTHLDDYRKRNRQNTWYTEASPFDEQKTLDGFILSKAKKFLNEVEPSQPWFCDVTFVNPHDPWDPPEKWATFYQNTYFSDSIKKETKAKPQWVQQRQGTYSDMTAEDIQQVKRYYSAMVSQIDQYIGDLINLLDEKRILEETIIILTSDHGEMLGDHGLLQKQIMYEGSVRTPLIITDPRIEQIDQVEELVELVDLFPTILDFAGIQYKGALDGTSVKPLLTTLKEHKADQLSVWENTEMLRTKEFKYIHHFNDTDEFYHLATDSFELNNLSNHPLKQDFKKRLKKKKGSYPKY</sequence>
<evidence type="ECO:0000259" key="3">
    <source>
        <dbReference type="Pfam" id="PF00884"/>
    </source>
</evidence>
<dbReference type="RefSeq" id="WP_061947680.1">
    <property type="nucleotide sequence ID" value="NZ_LTAO01000004.1"/>
</dbReference>
<gene>
    <name evidence="4" type="ORF">AZF04_15240</name>
</gene>
<dbReference type="InterPro" id="IPR000917">
    <property type="entry name" value="Sulfatase_N"/>
</dbReference>
<keyword evidence="2" id="KW-0378">Hydrolase</keyword>
<dbReference type="Gene3D" id="3.40.720.10">
    <property type="entry name" value="Alkaline Phosphatase, subunit A"/>
    <property type="match status" value="1"/>
</dbReference>
<evidence type="ECO:0000256" key="1">
    <source>
        <dbReference type="ARBA" id="ARBA00022723"/>
    </source>
</evidence>
<organism evidence="4 5">
    <name type="scientific">Alkalihalobacillus trypoxylicola</name>
    <dbReference type="NCBI Taxonomy" id="519424"/>
    <lineage>
        <taxon>Bacteria</taxon>
        <taxon>Bacillati</taxon>
        <taxon>Bacillota</taxon>
        <taxon>Bacilli</taxon>
        <taxon>Bacillales</taxon>
        <taxon>Bacillaceae</taxon>
        <taxon>Alkalihalobacillus</taxon>
    </lineage>
</organism>
<dbReference type="AlphaFoldDB" id="A0A162EW09"/>
<accession>A0A162EW09</accession>
<dbReference type="PANTHER" id="PTHR45953:SF1">
    <property type="entry name" value="IDURONATE 2-SULFATASE"/>
    <property type="match status" value="1"/>
</dbReference>